<name>A0AC35FZ15_9BILA</name>
<accession>A0AC35FZ15</accession>
<proteinExistence type="predicted"/>
<dbReference type="WBParaSite" id="PS1159_v2.g22430.t1">
    <property type="protein sequence ID" value="PS1159_v2.g22430.t1"/>
    <property type="gene ID" value="PS1159_v2.g22430"/>
</dbReference>
<sequence>MSSFIAVINNEITAIKLPNVGSVFLRVGTVVFAILTCIYFTFSTYMDVFVELDICAVIFTIIQTHFLFYSSMMLDDRHYIITRFGAMHLVAANLITWFQFLFFKYQTTQRNIATLNTKGELPIIYKSQIYTGDDCLGIECILGSFTKIFYTAVIEYSMIASAVMFINGVGAAACLFALWRLRDFQYHNSSICKNANHANQELLDSILLAIGLFGEISFSISGLVGLSTTRKWQELSFILAFAHIFRIIQSLTQCFLICIASKFRNQNPDKQPGMQTITFLIVVNISMFIMNLLASDKAGTCEEIMIFYGQENWVFLVRIFSPLTIFFRFHSSACFAEIWKKIYVT</sequence>
<evidence type="ECO:0000313" key="1">
    <source>
        <dbReference type="Proteomes" id="UP000887580"/>
    </source>
</evidence>
<organism evidence="1 2">
    <name type="scientific">Panagrolaimus sp. PS1159</name>
    <dbReference type="NCBI Taxonomy" id="55785"/>
    <lineage>
        <taxon>Eukaryota</taxon>
        <taxon>Metazoa</taxon>
        <taxon>Ecdysozoa</taxon>
        <taxon>Nematoda</taxon>
        <taxon>Chromadorea</taxon>
        <taxon>Rhabditida</taxon>
        <taxon>Tylenchina</taxon>
        <taxon>Panagrolaimomorpha</taxon>
        <taxon>Panagrolaimoidea</taxon>
        <taxon>Panagrolaimidae</taxon>
        <taxon>Panagrolaimus</taxon>
    </lineage>
</organism>
<protein>
    <submittedName>
        <fullName evidence="2">Uncharacterized protein</fullName>
    </submittedName>
</protein>
<reference evidence="2" key="1">
    <citation type="submission" date="2022-11" db="UniProtKB">
        <authorList>
            <consortium name="WormBaseParasite"/>
        </authorList>
    </citation>
    <scope>IDENTIFICATION</scope>
</reference>
<dbReference type="Proteomes" id="UP000887580">
    <property type="component" value="Unplaced"/>
</dbReference>
<evidence type="ECO:0000313" key="2">
    <source>
        <dbReference type="WBParaSite" id="PS1159_v2.g22430.t1"/>
    </source>
</evidence>